<dbReference type="OrthoDB" id="438545at2759"/>
<evidence type="ECO:0000313" key="11">
    <source>
        <dbReference type="Proteomes" id="UP000591131"/>
    </source>
</evidence>
<organism evidence="10 11">
    <name type="scientific">Perkinsus chesapeaki</name>
    <name type="common">Clam parasite</name>
    <name type="synonym">Perkinsus andrewsi</name>
    <dbReference type="NCBI Taxonomy" id="330153"/>
    <lineage>
        <taxon>Eukaryota</taxon>
        <taxon>Sar</taxon>
        <taxon>Alveolata</taxon>
        <taxon>Perkinsozoa</taxon>
        <taxon>Perkinsea</taxon>
        <taxon>Perkinsida</taxon>
        <taxon>Perkinsidae</taxon>
        <taxon>Perkinsus</taxon>
    </lineage>
</organism>
<evidence type="ECO:0000256" key="3">
    <source>
        <dbReference type="ARBA" id="ARBA00022794"/>
    </source>
</evidence>
<dbReference type="AlphaFoldDB" id="A0A7J6LK97"/>
<comment type="subcellular location">
    <subcellularLocation>
        <location evidence="1">Cell projection</location>
        <location evidence="1">Cilium</location>
    </subcellularLocation>
</comment>
<keyword evidence="4 7" id="KW-0175">Coiled coil</keyword>
<comment type="caution">
    <text evidence="10">The sequence shown here is derived from an EMBL/GenBank/DDBJ whole genome shotgun (WGS) entry which is preliminary data.</text>
</comment>
<feature type="region of interest" description="Disordered" evidence="8">
    <location>
        <begin position="317"/>
        <end position="343"/>
    </location>
</feature>
<dbReference type="PANTHER" id="PTHR21547:SF0">
    <property type="entry name" value="CLUSTERIN-ASSOCIATED PROTEIN 1"/>
    <property type="match status" value="1"/>
</dbReference>
<keyword evidence="11" id="KW-1185">Reference proteome</keyword>
<dbReference type="SUPFAM" id="SSF55718">
    <property type="entry name" value="SCP-like"/>
    <property type="match status" value="1"/>
</dbReference>
<dbReference type="Pfam" id="PF02036">
    <property type="entry name" value="SCP2"/>
    <property type="match status" value="1"/>
</dbReference>
<dbReference type="InterPro" id="IPR003033">
    <property type="entry name" value="SCP2_sterol-bd_dom"/>
</dbReference>
<dbReference type="GO" id="GO:0060271">
    <property type="term" value="P:cilium assembly"/>
    <property type="evidence" value="ECO:0007669"/>
    <property type="project" value="TreeGrafter"/>
</dbReference>
<evidence type="ECO:0000256" key="2">
    <source>
        <dbReference type="ARBA" id="ARBA00008340"/>
    </source>
</evidence>
<gene>
    <name evidence="10" type="primary">CLUAP1</name>
    <name evidence="10" type="ORF">FOL47_007624</name>
</gene>
<reference evidence="10 11" key="1">
    <citation type="submission" date="2020-04" db="EMBL/GenBank/DDBJ databases">
        <title>Perkinsus chesapeaki whole genome sequence.</title>
        <authorList>
            <person name="Bogema D.R."/>
        </authorList>
    </citation>
    <scope>NUCLEOTIDE SEQUENCE [LARGE SCALE GENOMIC DNA]</scope>
    <source>
        <strain evidence="10">ATCC PRA-425</strain>
    </source>
</reference>
<evidence type="ECO:0000256" key="5">
    <source>
        <dbReference type="ARBA" id="ARBA00023069"/>
    </source>
</evidence>
<dbReference type="GO" id="GO:0005815">
    <property type="term" value="C:microtubule organizing center"/>
    <property type="evidence" value="ECO:0007669"/>
    <property type="project" value="TreeGrafter"/>
</dbReference>
<feature type="compositionally biased region" description="Basic and acidic residues" evidence="8">
    <location>
        <begin position="321"/>
        <end position="332"/>
    </location>
</feature>
<dbReference type="InterPro" id="IPR019366">
    <property type="entry name" value="Clusterin-associated_protein-1"/>
</dbReference>
<keyword evidence="6" id="KW-0966">Cell projection</keyword>
<dbReference type="PANTHER" id="PTHR21547">
    <property type="entry name" value="CLUSTERIN ASSOCIATED PROTEIN 1"/>
    <property type="match status" value="1"/>
</dbReference>
<dbReference type="InterPro" id="IPR036527">
    <property type="entry name" value="SCP2_sterol-bd_dom_sf"/>
</dbReference>
<dbReference type="GO" id="GO:0030992">
    <property type="term" value="C:intraciliary transport particle B"/>
    <property type="evidence" value="ECO:0007669"/>
    <property type="project" value="TreeGrafter"/>
</dbReference>
<dbReference type="Proteomes" id="UP000591131">
    <property type="component" value="Unassembled WGS sequence"/>
</dbReference>
<evidence type="ECO:0000256" key="4">
    <source>
        <dbReference type="ARBA" id="ARBA00023054"/>
    </source>
</evidence>
<proteinExistence type="inferred from homology"/>
<keyword evidence="5" id="KW-0969">Cilium</keyword>
<dbReference type="GO" id="GO:0005929">
    <property type="term" value="C:cilium"/>
    <property type="evidence" value="ECO:0007669"/>
    <property type="project" value="UniProtKB-SubCell"/>
</dbReference>
<evidence type="ECO:0000259" key="9">
    <source>
        <dbReference type="Pfam" id="PF02036"/>
    </source>
</evidence>
<feature type="coiled-coil region" evidence="7">
    <location>
        <begin position="199"/>
        <end position="226"/>
    </location>
</feature>
<dbReference type="Gene3D" id="3.30.1050.10">
    <property type="entry name" value="SCP2 sterol-binding domain"/>
    <property type="match status" value="1"/>
</dbReference>
<evidence type="ECO:0000256" key="1">
    <source>
        <dbReference type="ARBA" id="ARBA00004138"/>
    </source>
</evidence>
<accession>A0A7J6LK97</accession>
<evidence type="ECO:0000256" key="6">
    <source>
        <dbReference type="ARBA" id="ARBA00023273"/>
    </source>
</evidence>
<protein>
    <submittedName>
        <fullName evidence="10">Clusterin-associated protein 1</fullName>
    </submittedName>
</protein>
<name>A0A7J6LK97_PERCH</name>
<keyword evidence="3" id="KW-0970">Cilium biogenesis/degradation</keyword>
<dbReference type="Pfam" id="PF10234">
    <property type="entry name" value="Cluap1"/>
    <property type="match status" value="1"/>
</dbReference>
<evidence type="ECO:0000256" key="8">
    <source>
        <dbReference type="SAM" id="MobiDB-lite"/>
    </source>
</evidence>
<evidence type="ECO:0000256" key="7">
    <source>
        <dbReference type="SAM" id="Coils"/>
    </source>
</evidence>
<feature type="domain" description="SCP2" evidence="9">
    <location>
        <begin position="497"/>
        <end position="588"/>
    </location>
</feature>
<dbReference type="EMBL" id="JAAPAO010000457">
    <property type="protein sequence ID" value="KAF4659311.1"/>
    <property type="molecule type" value="Genomic_DNA"/>
</dbReference>
<evidence type="ECO:0000313" key="10">
    <source>
        <dbReference type="EMBL" id="KAF4659311.1"/>
    </source>
</evidence>
<feature type="coiled-coil region" evidence="7">
    <location>
        <begin position="259"/>
        <end position="293"/>
    </location>
</feature>
<sequence>MSFREVREFCECLRTLGFHRVVSLSNFKDPNFELTAELIDWLISRLDGEITLPEDIETEAHRVDFITQAVAAASRSANIRMNARKLYGADSYAVKELLKVARYLCRARRLASNFGSGDRPLEDGASTAAVKSSMASAVGEDLRPMSFLSSEILEAGAKLHLLLGAETNTESSGGVKLARQKAVKFLEGISRNLNSEKEQTNVERQVKKKQVELERTSKRLEGLRKVRPAFMDEFEELQEYLEQLYEAYVDRFRNLDYLEKELDVINKEEQERFEEQERRLKALQKKLRDEEWKLLRGDMDTSSNMPIIDHNQYATEAQRPMSRDRNFRDGGRRGSRIRQQNERMQEGFRQMEHDEFGPSTGANMPADFDEPEFIDSASDGIVSIGSRPEEGLIGSSSTLNLVAGDAAQAGEDQDEDIIVESDGDAETLISLGGGSSSGEDVEIIEDTGFPEERRSALRYLGWLLLVPARFVGHLILFRMQAEKLFAIFDEFFNHESAPGEGLVDKVKATYTFEIFPQKVGSGESKKWTIDLKSKPGKCTTEEGGGDCLFQLSDKDFVQLAANKLNPQMAFMTGKLKIKGDLGKAMKFTPDLLPKVDMKVALDASKSPKDVVALVLSGGPKSKL</sequence>
<comment type="similarity">
    <text evidence="2">Belongs to the CLUAP1 family.</text>
</comment>